<dbReference type="EMBL" id="BGPR01001237">
    <property type="protein sequence ID" value="GBM49015.1"/>
    <property type="molecule type" value="Genomic_DNA"/>
</dbReference>
<dbReference type="InterPro" id="IPR015915">
    <property type="entry name" value="Kelch-typ_b-propeller"/>
</dbReference>
<dbReference type="SUPFAM" id="SSF117281">
    <property type="entry name" value="Kelch motif"/>
    <property type="match status" value="1"/>
</dbReference>
<keyword evidence="2" id="KW-1185">Reference proteome</keyword>
<sequence>MPNRLHLIARNTCWGSELFLTYDNKFDFGRRIEKADSLVDMMLQVGPHIYTFEWQIMVEIFDITVEAWVRREVPAMPSDYGTTITLGGKLYYIGYSILSIYEFEKNGWEIKTRARDNLMMGAAELNKQIFIVGVHNMHGVMMCQIYDSENNTWISLPAPNIQREGFLLLT</sequence>
<comment type="caution">
    <text evidence="1">The sequence shown here is derived from an EMBL/GenBank/DDBJ whole genome shotgun (WGS) entry which is preliminary data.</text>
</comment>
<evidence type="ECO:0000313" key="2">
    <source>
        <dbReference type="Proteomes" id="UP000499080"/>
    </source>
</evidence>
<accession>A0A4Y2G8I7</accession>
<protein>
    <submittedName>
        <fullName evidence="1">Uncharacterized protein</fullName>
    </submittedName>
</protein>
<proteinExistence type="predicted"/>
<evidence type="ECO:0000313" key="1">
    <source>
        <dbReference type="EMBL" id="GBM49015.1"/>
    </source>
</evidence>
<gene>
    <name evidence="1" type="ORF">AVEN_153536_1</name>
</gene>
<dbReference type="AlphaFoldDB" id="A0A4Y2G8I7"/>
<name>A0A4Y2G8I7_ARAVE</name>
<dbReference type="Gene3D" id="2.120.10.80">
    <property type="entry name" value="Kelch-type beta propeller"/>
    <property type="match status" value="1"/>
</dbReference>
<reference evidence="1 2" key="1">
    <citation type="journal article" date="2019" name="Sci. Rep.">
        <title>Orb-weaving spider Araneus ventricosus genome elucidates the spidroin gene catalogue.</title>
        <authorList>
            <person name="Kono N."/>
            <person name="Nakamura H."/>
            <person name="Ohtoshi R."/>
            <person name="Moran D.A.P."/>
            <person name="Shinohara A."/>
            <person name="Yoshida Y."/>
            <person name="Fujiwara M."/>
            <person name="Mori M."/>
            <person name="Tomita M."/>
            <person name="Arakawa K."/>
        </authorList>
    </citation>
    <scope>NUCLEOTIDE SEQUENCE [LARGE SCALE GENOMIC DNA]</scope>
</reference>
<organism evidence="1 2">
    <name type="scientific">Araneus ventricosus</name>
    <name type="common">Orbweaver spider</name>
    <name type="synonym">Epeira ventricosa</name>
    <dbReference type="NCBI Taxonomy" id="182803"/>
    <lineage>
        <taxon>Eukaryota</taxon>
        <taxon>Metazoa</taxon>
        <taxon>Ecdysozoa</taxon>
        <taxon>Arthropoda</taxon>
        <taxon>Chelicerata</taxon>
        <taxon>Arachnida</taxon>
        <taxon>Araneae</taxon>
        <taxon>Araneomorphae</taxon>
        <taxon>Entelegynae</taxon>
        <taxon>Araneoidea</taxon>
        <taxon>Araneidae</taxon>
        <taxon>Araneus</taxon>
    </lineage>
</organism>
<dbReference type="Proteomes" id="UP000499080">
    <property type="component" value="Unassembled WGS sequence"/>
</dbReference>
<dbReference type="OrthoDB" id="8036022at2759"/>